<dbReference type="EMBL" id="JACHNU010000001">
    <property type="protein sequence ID" value="MBB4660680.1"/>
    <property type="molecule type" value="Genomic_DNA"/>
</dbReference>
<dbReference type="RefSeq" id="WP_183338209.1">
    <property type="nucleotide sequence ID" value="NZ_JACHNU010000001.1"/>
</dbReference>
<evidence type="ECO:0000313" key="4">
    <source>
        <dbReference type="Proteomes" id="UP000585272"/>
    </source>
</evidence>
<evidence type="ECO:0000259" key="2">
    <source>
        <dbReference type="Pfam" id="PF13556"/>
    </source>
</evidence>
<sequence length="782" mass="82697">MTNATSPGGEIESLPTVDRPVALAADVVATLTRIDLPSLAAAQVDRAARAVPAVAALPEDVLQGPFADALGRASEHVLLAFLENRAHSEEELREIANRFAEVMVVWGLTIDDIITTFAQAATVLWCAIARHAAPCQLRALLRSGGRALDSAALVERIARRAAPHADDTRITAERTARAAIAEAIDAAPRAPGPTDARIFVAVRPGADLRGHAALARELREMGFAAMTGSDHVVGSLPAGAAAPRVDGAAIVAEALPRPGSSNDRTRRLREIVVIAARHGRRGPLTDLDLVPERLLASAPAVAFRLRATAAAIASAPFGAQLLATATTFVAADGAVGATARALSLHRESVRHRIGRIQRLTGLDLGSWHGRCVLALALRAASDHDDPNRPASSAATGGGMPSATEVTSVLRAILDRVDRVWLTRRLVEHRRAAHPELAMILADADAEISSAEADAEAVVSLLCGSEPARDRTLVGPTRRTLEYLRLGMTPDDVAAVGRTTPQIVWGAILDAAIDEELRHLPAAIPRLIAYIEATQAALTDAMQPDRSNAEAALLNVLLDPAGSDQAVIAASTAAGIPIATRCRCLVILLDSTDVVPAGRIAMDLRRAGWITNVRGERIYGIAPLEVAEPRLDERLPERAVAVLGDATPLREVGRELRHLERLVDVASADGRTGPVDIMSLTLESLLIGRPDIAHALREAIVAPLERRDGALVATLRQYVAHGLQRGPSAAALHLHPNSLDHRLSVVKHEIGRTFTTIDDVLAVLLGVAAERLNASSSRPGRPP</sequence>
<feature type="domain" description="PucR C-terminal helix-turn-helix" evidence="2">
    <location>
        <begin position="321"/>
        <end position="379"/>
    </location>
</feature>
<dbReference type="Gene3D" id="1.10.10.2840">
    <property type="entry name" value="PucR C-terminal helix-turn-helix domain"/>
    <property type="match status" value="2"/>
</dbReference>
<dbReference type="InterPro" id="IPR025736">
    <property type="entry name" value="PucR_C-HTH_dom"/>
</dbReference>
<dbReference type="InterPro" id="IPR051448">
    <property type="entry name" value="CdaR-like_regulators"/>
</dbReference>
<comment type="caution">
    <text evidence="3">The sequence shown here is derived from an EMBL/GenBank/DDBJ whole genome shotgun (WGS) entry which is preliminary data.</text>
</comment>
<accession>A0A840I9S7</accession>
<dbReference type="PANTHER" id="PTHR33744">
    <property type="entry name" value="CARBOHYDRATE DIACID REGULATOR"/>
    <property type="match status" value="1"/>
</dbReference>
<protein>
    <recommendedName>
        <fullName evidence="2">PucR C-terminal helix-turn-helix domain-containing protein</fullName>
    </recommendedName>
</protein>
<organism evidence="3 4">
    <name type="scientific">Conexibacter arvalis</name>
    <dbReference type="NCBI Taxonomy" id="912552"/>
    <lineage>
        <taxon>Bacteria</taxon>
        <taxon>Bacillati</taxon>
        <taxon>Actinomycetota</taxon>
        <taxon>Thermoleophilia</taxon>
        <taxon>Solirubrobacterales</taxon>
        <taxon>Conexibacteraceae</taxon>
        <taxon>Conexibacter</taxon>
    </lineage>
</organism>
<dbReference type="AlphaFoldDB" id="A0A840I9S7"/>
<dbReference type="PANTHER" id="PTHR33744:SF7">
    <property type="entry name" value="PUCR FAMILY TRANSCRIPTIONAL REGULATOR"/>
    <property type="match status" value="1"/>
</dbReference>
<name>A0A840I9S7_9ACTN</name>
<reference evidence="3 4" key="1">
    <citation type="submission" date="2020-08" db="EMBL/GenBank/DDBJ databases">
        <title>Genomic Encyclopedia of Archaeal and Bacterial Type Strains, Phase II (KMG-II): from individual species to whole genera.</title>
        <authorList>
            <person name="Goeker M."/>
        </authorList>
    </citation>
    <scope>NUCLEOTIDE SEQUENCE [LARGE SCALE GENOMIC DNA]</scope>
    <source>
        <strain evidence="3 4">DSM 23288</strain>
    </source>
</reference>
<dbReference type="Pfam" id="PF13556">
    <property type="entry name" value="HTH_30"/>
    <property type="match status" value="2"/>
</dbReference>
<dbReference type="Proteomes" id="UP000585272">
    <property type="component" value="Unassembled WGS sequence"/>
</dbReference>
<evidence type="ECO:0000313" key="3">
    <source>
        <dbReference type="EMBL" id="MBB4660680.1"/>
    </source>
</evidence>
<gene>
    <name evidence="3" type="ORF">BDZ31_000253</name>
</gene>
<proteinExistence type="predicted"/>
<dbReference type="InterPro" id="IPR042070">
    <property type="entry name" value="PucR_C-HTH_sf"/>
</dbReference>
<feature type="domain" description="PucR C-terminal helix-turn-helix" evidence="2">
    <location>
        <begin position="710"/>
        <end position="767"/>
    </location>
</feature>
<evidence type="ECO:0000256" key="1">
    <source>
        <dbReference type="SAM" id="MobiDB-lite"/>
    </source>
</evidence>
<keyword evidence="4" id="KW-1185">Reference proteome</keyword>
<feature type="region of interest" description="Disordered" evidence="1">
    <location>
        <begin position="382"/>
        <end position="401"/>
    </location>
</feature>